<feature type="transmembrane region" description="Helical" evidence="1">
    <location>
        <begin position="321"/>
        <end position="341"/>
    </location>
</feature>
<dbReference type="InterPro" id="IPR008537">
    <property type="entry name" value="DUF819"/>
</dbReference>
<dbReference type="OrthoDB" id="45797at2759"/>
<feature type="transmembrane region" description="Helical" evidence="1">
    <location>
        <begin position="229"/>
        <end position="246"/>
    </location>
</feature>
<dbReference type="AlphaFoldDB" id="A0A2J8A225"/>
<feature type="transmembrane region" description="Helical" evidence="1">
    <location>
        <begin position="45"/>
        <end position="64"/>
    </location>
</feature>
<feature type="transmembrane region" description="Helical" evidence="1">
    <location>
        <begin position="266"/>
        <end position="286"/>
    </location>
</feature>
<feature type="transmembrane region" description="Helical" evidence="1">
    <location>
        <begin position="103"/>
        <end position="124"/>
    </location>
</feature>
<gene>
    <name evidence="2" type="ORF">TSOC_007031</name>
</gene>
<evidence type="ECO:0000256" key="1">
    <source>
        <dbReference type="SAM" id="Phobius"/>
    </source>
</evidence>
<reference evidence="2 3" key="1">
    <citation type="journal article" date="2017" name="Mol. Biol. Evol.">
        <title>The 4-celled Tetrabaena socialis nuclear genome reveals the essential components for genetic control of cell number at the origin of multicellularity in the volvocine lineage.</title>
        <authorList>
            <person name="Featherston J."/>
            <person name="Arakaki Y."/>
            <person name="Hanschen E.R."/>
            <person name="Ferris P.J."/>
            <person name="Michod R.E."/>
            <person name="Olson B.J.S.C."/>
            <person name="Nozaki H."/>
            <person name="Durand P.M."/>
        </authorList>
    </citation>
    <scope>NUCLEOTIDE SEQUENCE [LARGE SCALE GENOMIC DNA]</scope>
    <source>
        <strain evidence="2 3">NIES-571</strain>
    </source>
</reference>
<proteinExistence type="predicted"/>
<keyword evidence="3" id="KW-1185">Reference proteome</keyword>
<keyword evidence="1" id="KW-0472">Membrane</keyword>
<evidence type="ECO:0000313" key="2">
    <source>
        <dbReference type="EMBL" id="PNH06564.1"/>
    </source>
</evidence>
<accession>A0A2J8A225</accession>
<dbReference type="PANTHER" id="PTHR34289">
    <property type="entry name" value="PROTEIN, PUTATIVE (DUF819)-RELATED"/>
    <property type="match status" value="1"/>
</dbReference>
<feature type="transmembrane region" description="Helical" evidence="1">
    <location>
        <begin position="347"/>
        <end position="369"/>
    </location>
</feature>
<evidence type="ECO:0000313" key="3">
    <source>
        <dbReference type="Proteomes" id="UP000236333"/>
    </source>
</evidence>
<organism evidence="2 3">
    <name type="scientific">Tetrabaena socialis</name>
    <dbReference type="NCBI Taxonomy" id="47790"/>
    <lineage>
        <taxon>Eukaryota</taxon>
        <taxon>Viridiplantae</taxon>
        <taxon>Chlorophyta</taxon>
        <taxon>core chlorophytes</taxon>
        <taxon>Chlorophyceae</taxon>
        <taxon>CS clade</taxon>
        <taxon>Chlamydomonadales</taxon>
        <taxon>Tetrabaenaceae</taxon>
        <taxon>Tetrabaena</taxon>
    </lineage>
</organism>
<dbReference type="EMBL" id="PGGS01000228">
    <property type="protein sequence ID" value="PNH06564.1"/>
    <property type="molecule type" value="Genomic_DNA"/>
</dbReference>
<keyword evidence="1" id="KW-0812">Transmembrane</keyword>
<protein>
    <submittedName>
        <fullName evidence="2">Putative membrane protein YjcL</fullName>
    </submittedName>
</protein>
<feature type="non-terminal residue" evidence="2">
    <location>
        <position position="1"/>
    </location>
</feature>
<feature type="transmembrane region" description="Helical" evidence="1">
    <location>
        <begin position="70"/>
        <end position="91"/>
    </location>
</feature>
<comment type="caution">
    <text evidence="2">The sequence shown here is derived from an EMBL/GenBank/DDBJ whole genome shotgun (WGS) entry which is preliminary data.</text>
</comment>
<keyword evidence="1" id="KW-1133">Transmembrane helix</keyword>
<dbReference type="Proteomes" id="UP000236333">
    <property type="component" value="Unassembled WGS sequence"/>
</dbReference>
<feature type="transmembrane region" description="Helical" evidence="1">
    <location>
        <begin position="12"/>
        <end position="33"/>
    </location>
</feature>
<dbReference type="PANTHER" id="PTHR34289:SF8">
    <property type="entry name" value="DUF819 DOMAIN-CONTAINING PROTEIN"/>
    <property type="match status" value="1"/>
</dbReference>
<dbReference type="Pfam" id="PF05684">
    <property type="entry name" value="DUF819"/>
    <property type="match status" value="1"/>
</dbReference>
<feature type="transmembrane region" description="Helical" evidence="1">
    <location>
        <begin position="292"/>
        <end position="314"/>
    </location>
</feature>
<name>A0A2J8A225_9CHLO</name>
<sequence>VAESNTRWGAALSAPLVSMMCAVALAAGGVIPVDCAVYDSVWTYLMPLAAACFLLETDVGRLVADGGPLLVAFLVGAAGMALGAVAGWWLLRDALGPLGAQLAACLCASYVGGCVNFAAVALAVQLPAAAVPGAMAADNLSMAVFLAILMAVPVGRAAMAVSAAAPGGGMELATAPASPPPPAPAAAAAAAAAVPLPRPVTAESLSLTVAAAAAACASSQYLAAALNMAPLSLLFMAVVAGGIATVGQKMNGRGPAFAGASQMGNFLMGIFFAVIGASAGSLSSLATCGVLVPFMAIMVAVHWAVLVVVGGGLLRLPREALLLGSNANIGGSATAAGMAAAKGWTALVQPAMLVGSLGYVVGTAMGLLVSRVITGA</sequence>